<dbReference type="KEGG" id="mgin:FRZ54_05240"/>
<evidence type="ECO:0000313" key="1">
    <source>
        <dbReference type="EMBL" id="QEC62017.1"/>
    </source>
</evidence>
<sequence>MAKAWIFLGLDSNLPCIYIYNAMNIQEEGLNFVFIQGIMPRSGTHYLMHLLCLHQKCRRSVLVEDGLLARSSLLMKYIERSNRQWVVDADLPEDMEAEQLLAEGLGEGLRIFLKRLTQQALDQKKIPVTETCDMDYRYMVTKTPNVSNLKNFFRLFPDEKLIILIRDGRSLVESINLSFKYNREAATRDWANAARDIFEIQKQWTVEGKQFLVIKYEELYANTENEMRKILSFLDLDTARYDFEKALNSPVIGSSVFKRGAGPVHWEPVDKTAEFNPLQRSAKWNRKQHERFNWLAGKELIMWGYDPIKPGRIKFLWVLTNYFYDWGYALKIWFWRFIRLNQFIGRKLKAYLKNDGVKT</sequence>
<dbReference type="Gene3D" id="3.40.50.300">
    <property type="entry name" value="P-loop containing nucleotide triphosphate hydrolases"/>
    <property type="match status" value="1"/>
</dbReference>
<gene>
    <name evidence="1" type="ORF">FRZ54_05240</name>
</gene>
<organism evidence="1 2">
    <name type="scientific">Mucilaginibacter ginsenosidivorans</name>
    <dbReference type="NCBI Taxonomy" id="398053"/>
    <lineage>
        <taxon>Bacteria</taxon>
        <taxon>Pseudomonadati</taxon>
        <taxon>Bacteroidota</taxon>
        <taxon>Sphingobacteriia</taxon>
        <taxon>Sphingobacteriales</taxon>
        <taxon>Sphingobacteriaceae</taxon>
        <taxon>Mucilaginibacter</taxon>
    </lineage>
</organism>
<dbReference type="OrthoDB" id="977108at2"/>
<dbReference type="SUPFAM" id="SSF52540">
    <property type="entry name" value="P-loop containing nucleoside triphosphate hydrolases"/>
    <property type="match status" value="1"/>
</dbReference>
<protein>
    <submittedName>
        <fullName evidence="1">Sulfotransferase</fullName>
    </submittedName>
</protein>
<dbReference type="AlphaFoldDB" id="A0A5B8USD9"/>
<dbReference type="EMBL" id="CP042436">
    <property type="protein sequence ID" value="QEC62017.1"/>
    <property type="molecule type" value="Genomic_DNA"/>
</dbReference>
<keyword evidence="1" id="KW-0808">Transferase</keyword>
<name>A0A5B8USD9_9SPHI</name>
<dbReference type="Proteomes" id="UP000321479">
    <property type="component" value="Chromosome"/>
</dbReference>
<dbReference type="GO" id="GO:0016740">
    <property type="term" value="F:transferase activity"/>
    <property type="evidence" value="ECO:0007669"/>
    <property type="project" value="UniProtKB-KW"/>
</dbReference>
<evidence type="ECO:0000313" key="2">
    <source>
        <dbReference type="Proteomes" id="UP000321479"/>
    </source>
</evidence>
<dbReference type="InterPro" id="IPR027417">
    <property type="entry name" value="P-loop_NTPase"/>
</dbReference>
<keyword evidence="2" id="KW-1185">Reference proteome</keyword>
<dbReference type="Pfam" id="PF13469">
    <property type="entry name" value="Sulfotransfer_3"/>
    <property type="match status" value="1"/>
</dbReference>
<proteinExistence type="predicted"/>
<reference evidence="1 2" key="1">
    <citation type="journal article" date="2017" name="Curr. Microbiol.">
        <title>Mucilaginibacter ginsenosidivorans sp. nov., Isolated from Soil of Ginseng Field.</title>
        <authorList>
            <person name="Kim M.M."/>
            <person name="Siddiqi M.Z."/>
            <person name="Im W.T."/>
        </authorList>
    </citation>
    <scope>NUCLEOTIDE SEQUENCE [LARGE SCALE GENOMIC DNA]</scope>
    <source>
        <strain evidence="1 2">Gsoil 3017</strain>
    </source>
</reference>
<accession>A0A5B8USD9</accession>